<name>A0A4Z1KAH0_9HELO</name>
<dbReference type="EMBL" id="PQXO01000781">
    <property type="protein sequence ID" value="TGO82650.1"/>
    <property type="molecule type" value="Genomic_DNA"/>
</dbReference>
<sequence>MGDEGYQQCLGYFLGCVEETPTHVAGILVPSRVSNQILVYSSPKSGPQGLIRLEDCYLTVQTTNWGQANLSKIKTRKNCDKNKLLRGAGKRIRGAEM</sequence>
<accession>A0A4Z1KAH0</accession>
<comment type="caution">
    <text evidence="1">The sequence shown here is derived from an EMBL/GenBank/DDBJ whole genome shotgun (WGS) entry which is preliminary data.</text>
</comment>
<proteinExistence type="predicted"/>
<protein>
    <submittedName>
        <fullName evidence="1">Uncharacterized protein</fullName>
    </submittedName>
</protein>
<dbReference type="AlphaFoldDB" id="A0A4Z1KAH0"/>
<gene>
    <name evidence="1" type="ORF">BPOR_0784g00020</name>
</gene>
<organism evidence="1 2">
    <name type="scientific">Botrytis porri</name>
    <dbReference type="NCBI Taxonomy" id="87229"/>
    <lineage>
        <taxon>Eukaryota</taxon>
        <taxon>Fungi</taxon>
        <taxon>Dikarya</taxon>
        <taxon>Ascomycota</taxon>
        <taxon>Pezizomycotina</taxon>
        <taxon>Leotiomycetes</taxon>
        <taxon>Helotiales</taxon>
        <taxon>Sclerotiniaceae</taxon>
        <taxon>Botrytis</taxon>
    </lineage>
</organism>
<evidence type="ECO:0000313" key="1">
    <source>
        <dbReference type="EMBL" id="TGO82650.1"/>
    </source>
</evidence>
<reference evidence="1 2" key="1">
    <citation type="submission" date="2017-12" db="EMBL/GenBank/DDBJ databases">
        <title>Comparative genomics of Botrytis spp.</title>
        <authorList>
            <person name="Valero-Jimenez C.A."/>
            <person name="Tapia P."/>
            <person name="Veloso J."/>
            <person name="Silva-Moreno E."/>
            <person name="Staats M."/>
            <person name="Valdes J.H."/>
            <person name="Van Kan J.A.L."/>
        </authorList>
    </citation>
    <scope>NUCLEOTIDE SEQUENCE [LARGE SCALE GENOMIC DNA]</scope>
    <source>
        <strain evidence="1 2">MUCL3349</strain>
    </source>
</reference>
<evidence type="ECO:0000313" key="2">
    <source>
        <dbReference type="Proteomes" id="UP000297280"/>
    </source>
</evidence>
<keyword evidence="2" id="KW-1185">Reference proteome</keyword>
<dbReference type="Proteomes" id="UP000297280">
    <property type="component" value="Unassembled WGS sequence"/>
</dbReference>